<evidence type="ECO:0000256" key="6">
    <source>
        <dbReference type="ARBA" id="ARBA00023277"/>
    </source>
</evidence>
<protein>
    <recommendedName>
        <fullName evidence="3">4-alpha-glucanotransferase</fullName>
        <ecNumber evidence="3">2.4.1.25</ecNumber>
    </recommendedName>
    <alternativeName>
        <fullName evidence="7">Amylomaltase</fullName>
    </alternativeName>
    <alternativeName>
        <fullName evidence="8">Disproportionating enzyme</fullName>
    </alternativeName>
</protein>
<accession>A0A2H4Q4J2</accession>
<keyword evidence="4" id="KW-0328">Glycosyltransferase</keyword>
<dbReference type="PANTHER" id="PTHR32438">
    <property type="entry name" value="4-ALPHA-GLUCANOTRANSFERASE DPE1, CHLOROPLASTIC/AMYLOPLASTIC"/>
    <property type="match status" value="1"/>
</dbReference>
<dbReference type="NCBIfam" id="NF011080">
    <property type="entry name" value="PRK14508.1-3"/>
    <property type="match status" value="1"/>
</dbReference>
<keyword evidence="10" id="KW-1185">Reference proteome</keyword>
<organism evidence="9 10">
    <name type="scientific">Halohasta litchfieldiae</name>
    <dbReference type="NCBI Taxonomy" id="1073996"/>
    <lineage>
        <taxon>Archaea</taxon>
        <taxon>Methanobacteriati</taxon>
        <taxon>Methanobacteriota</taxon>
        <taxon>Stenosarchaea group</taxon>
        <taxon>Halobacteria</taxon>
        <taxon>Halobacteriales</taxon>
        <taxon>Haloferacaceae</taxon>
        <taxon>Halohasta</taxon>
    </lineage>
</organism>
<dbReference type="SUPFAM" id="SSF51445">
    <property type="entry name" value="(Trans)glycosidases"/>
    <property type="match status" value="1"/>
</dbReference>
<evidence type="ECO:0000256" key="3">
    <source>
        <dbReference type="ARBA" id="ARBA00012560"/>
    </source>
</evidence>
<dbReference type="PANTHER" id="PTHR32438:SF5">
    <property type="entry name" value="4-ALPHA-GLUCANOTRANSFERASE DPE1, CHLOROPLASTIC_AMYLOPLASTIC"/>
    <property type="match status" value="1"/>
</dbReference>
<dbReference type="STRING" id="1073996.SAMN05444271_10351"/>
<dbReference type="EMBL" id="FNYR01000003">
    <property type="protein sequence ID" value="SEI58277.1"/>
    <property type="molecule type" value="Genomic_DNA"/>
</dbReference>
<proteinExistence type="inferred from homology"/>
<dbReference type="EC" id="2.4.1.25" evidence="3"/>
<reference evidence="9 10" key="1">
    <citation type="submission" date="2016-10" db="EMBL/GenBank/DDBJ databases">
        <authorList>
            <person name="de Groot N.N."/>
        </authorList>
    </citation>
    <scope>NUCLEOTIDE SEQUENCE [LARGE SCALE GENOMIC DNA]</scope>
    <source>
        <strain evidence="9 10">DSM 22187</strain>
    </source>
</reference>
<gene>
    <name evidence="9" type="ORF">SAMN05444271_10351</name>
</gene>
<dbReference type="GO" id="GO:0005975">
    <property type="term" value="P:carbohydrate metabolic process"/>
    <property type="evidence" value="ECO:0007669"/>
    <property type="project" value="InterPro"/>
</dbReference>
<keyword evidence="5" id="KW-0808">Transferase</keyword>
<dbReference type="OrthoDB" id="104697at2157"/>
<evidence type="ECO:0000256" key="2">
    <source>
        <dbReference type="ARBA" id="ARBA00005684"/>
    </source>
</evidence>
<sequence length="495" mass="56221">MDFDRQSGVFLHLTSLPGPHGIGDLGDGAREFLSFLQQAEQACWQFCPLGPTSSAHGNSPYQSFSAFAGNPLLISLDRLVDDGWLTDEDLQPVPDFDEHSVDYEAVGDYKRNQLRTAHEQFRETATDDDYAALDEFRDEESWVDDYALFRALKQKHDGVAWVDWPEPIRTRDPDALSEAREELSEEIEYQTLIQYWFDKQWQAFKADAEEKGIKLVGDVPIYVGLDSADVWSSPEAFQLDDQNRPTAVAGVPPNAGDSGQKWGNPLYDWETLADNDYDWWGRRLGRLFEQVDITRLDHFQGFLEYWAIPTEADSAAEGEWRDGPGAAFFEAIEAQLGELPFIAEDLGFPDAELQALMDRFDFPGMRVPQYADWCQGGNEHQPMNYPKNSVGYTSTHDTDTFDGYYQTLSERQRDCLQYNLGVDGSEINWSMIEAVWRSDAVLAFTTMQDLLGLDSHARFNTPGTLDGNWTWRVTSEGLDERIAKKLGTMTAIEIR</sequence>
<evidence type="ECO:0000313" key="9">
    <source>
        <dbReference type="EMBL" id="SEI58277.1"/>
    </source>
</evidence>
<dbReference type="KEGG" id="hae:halTADL_2529"/>
<evidence type="ECO:0000256" key="7">
    <source>
        <dbReference type="ARBA" id="ARBA00031423"/>
    </source>
</evidence>
<dbReference type="Gene3D" id="3.20.20.80">
    <property type="entry name" value="Glycosidases"/>
    <property type="match status" value="1"/>
</dbReference>
<dbReference type="NCBIfam" id="TIGR00217">
    <property type="entry name" value="malQ"/>
    <property type="match status" value="1"/>
</dbReference>
<comment type="catalytic activity">
    <reaction evidence="1">
        <text>Transfers a segment of a (1-&gt;4)-alpha-D-glucan to a new position in an acceptor, which may be glucose or a (1-&gt;4)-alpha-D-glucan.</text>
        <dbReference type="EC" id="2.4.1.25"/>
    </reaction>
</comment>
<name>A0A1H6S0I0_9EURY</name>
<evidence type="ECO:0000256" key="4">
    <source>
        <dbReference type="ARBA" id="ARBA00022676"/>
    </source>
</evidence>
<dbReference type="GO" id="GO:0004134">
    <property type="term" value="F:4-alpha-glucanotransferase activity"/>
    <property type="evidence" value="ECO:0007669"/>
    <property type="project" value="UniProtKB-EC"/>
</dbReference>
<dbReference type="AlphaFoldDB" id="A0A1H6S0I0"/>
<keyword evidence="6" id="KW-0119">Carbohydrate metabolism</keyword>
<dbReference type="Pfam" id="PF02446">
    <property type="entry name" value="Glyco_hydro_77"/>
    <property type="match status" value="1"/>
</dbReference>
<dbReference type="Proteomes" id="UP000198888">
    <property type="component" value="Unassembled WGS sequence"/>
</dbReference>
<evidence type="ECO:0000256" key="5">
    <source>
        <dbReference type="ARBA" id="ARBA00022679"/>
    </source>
</evidence>
<dbReference type="InterPro" id="IPR017853">
    <property type="entry name" value="GH"/>
</dbReference>
<dbReference type="RefSeq" id="WP_089671043.1">
    <property type="nucleotide sequence ID" value="NZ_CP024845.1"/>
</dbReference>
<evidence type="ECO:0000313" key="10">
    <source>
        <dbReference type="Proteomes" id="UP000198888"/>
    </source>
</evidence>
<dbReference type="InterPro" id="IPR003385">
    <property type="entry name" value="Glyco_hydro_77"/>
</dbReference>
<dbReference type="GeneID" id="35003302"/>
<comment type="similarity">
    <text evidence="2">Belongs to the disproportionating enzyme family.</text>
</comment>
<evidence type="ECO:0000256" key="8">
    <source>
        <dbReference type="ARBA" id="ARBA00031501"/>
    </source>
</evidence>
<accession>A0A1H6S0I0</accession>
<evidence type="ECO:0000256" key="1">
    <source>
        <dbReference type="ARBA" id="ARBA00000439"/>
    </source>
</evidence>